<evidence type="ECO:0000313" key="1">
    <source>
        <dbReference type="EMBL" id="GBP10956.1"/>
    </source>
</evidence>
<sequence>MYDILPDKDNHIPESHVPMRDFNAAVGDEVRQPRLLMKSQFVLARQNDKYIFRLGRIVELVYLPRDTLRVAFLLHSWRWVGQPIGWKETWFLNETGPDRLITYRYNSPWRDLVEFVEWFHLGGVSQIRLPRRLAKDP</sequence>
<accession>A0A4C1T9Z3</accession>
<comment type="caution">
    <text evidence="1">The sequence shown here is derived from an EMBL/GenBank/DDBJ whole genome shotgun (WGS) entry which is preliminary data.</text>
</comment>
<keyword evidence="2" id="KW-1185">Reference proteome</keyword>
<reference evidence="1 2" key="1">
    <citation type="journal article" date="2019" name="Commun. Biol.">
        <title>The bagworm genome reveals a unique fibroin gene that provides high tensile strength.</title>
        <authorList>
            <person name="Kono N."/>
            <person name="Nakamura H."/>
            <person name="Ohtoshi R."/>
            <person name="Tomita M."/>
            <person name="Numata K."/>
            <person name="Arakawa K."/>
        </authorList>
    </citation>
    <scope>NUCLEOTIDE SEQUENCE [LARGE SCALE GENOMIC DNA]</scope>
</reference>
<dbReference type="Proteomes" id="UP000299102">
    <property type="component" value="Unassembled WGS sequence"/>
</dbReference>
<dbReference type="EMBL" id="BGZK01000043">
    <property type="protein sequence ID" value="GBP10956.1"/>
    <property type="molecule type" value="Genomic_DNA"/>
</dbReference>
<proteinExistence type="predicted"/>
<gene>
    <name evidence="1" type="ORF">EVAR_5516_1</name>
</gene>
<name>A0A4C1T9Z3_EUMVA</name>
<protein>
    <submittedName>
        <fullName evidence="1">Uncharacterized protein</fullName>
    </submittedName>
</protein>
<dbReference type="AlphaFoldDB" id="A0A4C1T9Z3"/>
<organism evidence="1 2">
    <name type="scientific">Eumeta variegata</name>
    <name type="common">Bagworm moth</name>
    <name type="synonym">Eumeta japonica</name>
    <dbReference type="NCBI Taxonomy" id="151549"/>
    <lineage>
        <taxon>Eukaryota</taxon>
        <taxon>Metazoa</taxon>
        <taxon>Ecdysozoa</taxon>
        <taxon>Arthropoda</taxon>
        <taxon>Hexapoda</taxon>
        <taxon>Insecta</taxon>
        <taxon>Pterygota</taxon>
        <taxon>Neoptera</taxon>
        <taxon>Endopterygota</taxon>
        <taxon>Lepidoptera</taxon>
        <taxon>Glossata</taxon>
        <taxon>Ditrysia</taxon>
        <taxon>Tineoidea</taxon>
        <taxon>Psychidae</taxon>
        <taxon>Oiketicinae</taxon>
        <taxon>Eumeta</taxon>
    </lineage>
</organism>
<evidence type="ECO:0000313" key="2">
    <source>
        <dbReference type="Proteomes" id="UP000299102"/>
    </source>
</evidence>